<evidence type="ECO:0000259" key="2">
    <source>
        <dbReference type="Pfam" id="PF13649"/>
    </source>
</evidence>
<dbReference type="SUPFAM" id="SSF53335">
    <property type="entry name" value="S-adenosyl-L-methionine-dependent methyltransferases"/>
    <property type="match status" value="1"/>
</dbReference>
<dbReference type="Proteomes" id="UP001302719">
    <property type="component" value="Chromosome"/>
</dbReference>
<protein>
    <submittedName>
        <fullName evidence="3">Class I SAM-dependent methyltransferase</fullName>
    </submittedName>
</protein>
<sequence length="275" mass="30793">MMPTPSHSSSLKNPPAWLCELPKKDPWSRPFAESLLTHLDLSEGATILDVACGDGIPAFYLAHHVGPGGHVIGIDANHAQLIRARAVQGPYFPWLEFRLGDVRTLPPDLGQFDRITGNLSFMFFRPHRLEALQQLARFLKPGGQLVLTFPSLGTFDSLWKRVDREMTQQGLTKEREAFADYLAERPSAVDARTWLAACGLVNIDVTEYPLEVHTGPGQEFLYHPLLRGGFLDDVYECFADQTLADQFMNTISLDTRSFVPLFAQRCVMAGWLPKP</sequence>
<dbReference type="RefSeq" id="WP_312645899.1">
    <property type="nucleotide sequence ID" value="NZ_CP116967.1"/>
</dbReference>
<dbReference type="KEGG" id="nall:PP769_05390"/>
<name>A0AA96GFC0_9BACT</name>
<gene>
    <name evidence="3" type="ORF">PP769_05390</name>
</gene>
<dbReference type="GO" id="GO:0008168">
    <property type="term" value="F:methyltransferase activity"/>
    <property type="evidence" value="ECO:0007669"/>
    <property type="project" value="UniProtKB-KW"/>
</dbReference>
<keyword evidence="1" id="KW-0808">Transferase</keyword>
<dbReference type="EMBL" id="CP116967">
    <property type="protein sequence ID" value="WNM59200.1"/>
    <property type="molecule type" value="Genomic_DNA"/>
</dbReference>
<proteinExistence type="predicted"/>
<dbReference type="InterPro" id="IPR041698">
    <property type="entry name" value="Methyltransf_25"/>
</dbReference>
<evidence type="ECO:0000313" key="4">
    <source>
        <dbReference type="Proteomes" id="UP001302719"/>
    </source>
</evidence>
<accession>A0AA96GFC0</accession>
<dbReference type="InterPro" id="IPR029063">
    <property type="entry name" value="SAM-dependent_MTases_sf"/>
</dbReference>
<evidence type="ECO:0000313" key="3">
    <source>
        <dbReference type="EMBL" id="WNM59200.1"/>
    </source>
</evidence>
<dbReference type="GO" id="GO:0032259">
    <property type="term" value="P:methylation"/>
    <property type="evidence" value="ECO:0007669"/>
    <property type="project" value="UniProtKB-KW"/>
</dbReference>
<dbReference type="AlphaFoldDB" id="A0AA96GFC0"/>
<dbReference type="PANTHER" id="PTHR43861">
    <property type="entry name" value="TRANS-ACONITATE 2-METHYLTRANSFERASE-RELATED"/>
    <property type="match status" value="1"/>
</dbReference>
<keyword evidence="4" id="KW-1185">Reference proteome</keyword>
<dbReference type="Pfam" id="PF13649">
    <property type="entry name" value="Methyltransf_25"/>
    <property type="match status" value="1"/>
</dbReference>
<keyword evidence="3" id="KW-0489">Methyltransferase</keyword>
<dbReference type="PANTHER" id="PTHR43861:SF3">
    <property type="entry name" value="PUTATIVE (AFU_ORTHOLOGUE AFUA_2G14390)-RELATED"/>
    <property type="match status" value="1"/>
</dbReference>
<dbReference type="CDD" id="cd02440">
    <property type="entry name" value="AdoMet_MTases"/>
    <property type="match status" value="1"/>
</dbReference>
<evidence type="ECO:0000256" key="1">
    <source>
        <dbReference type="ARBA" id="ARBA00022679"/>
    </source>
</evidence>
<feature type="domain" description="Methyltransferase" evidence="2">
    <location>
        <begin position="47"/>
        <end position="143"/>
    </location>
</feature>
<reference evidence="3 4" key="1">
    <citation type="submission" date="2023-01" db="EMBL/GenBank/DDBJ databases">
        <title>Cultivation and genomic characterization of new, ubiquitous marine nitrite-oxidizing bacteria from the Nitrospirales.</title>
        <authorList>
            <person name="Mueller A.J."/>
            <person name="Daebeler A."/>
            <person name="Herbold C.W."/>
            <person name="Kirkegaard R.H."/>
            <person name="Daims H."/>
        </authorList>
    </citation>
    <scope>NUCLEOTIDE SEQUENCE [LARGE SCALE GENOMIC DNA]</scope>
    <source>
        <strain evidence="3 4">VA</strain>
    </source>
</reference>
<organism evidence="3 4">
    <name type="scientific">Candidatus Nitrospira allomarina</name>
    <dbReference type="NCBI Taxonomy" id="3020900"/>
    <lineage>
        <taxon>Bacteria</taxon>
        <taxon>Pseudomonadati</taxon>
        <taxon>Nitrospirota</taxon>
        <taxon>Nitrospiria</taxon>
        <taxon>Nitrospirales</taxon>
        <taxon>Nitrospiraceae</taxon>
        <taxon>Nitrospira</taxon>
    </lineage>
</organism>
<dbReference type="Gene3D" id="3.40.50.150">
    <property type="entry name" value="Vaccinia Virus protein VP39"/>
    <property type="match status" value="1"/>
</dbReference>